<dbReference type="InterPro" id="IPR004323">
    <property type="entry name" value="Ion_tolerance_CutA"/>
</dbReference>
<dbReference type="InterPro" id="IPR015867">
    <property type="entry name" value="N-reg_PII/ATP_PRibTrfase_C"/>
</dbReference>
<evidence type="ECO:0008006" key="4">
    <source>
        <dbReference type="Google" id="ProtNLM"/>
    </source>
</evidence>
<evidence type="ECO:0000313" key="2">
    <source>
        <dbReference type="EMBL" id="OGY54933.1"/>
    </source>
</evidence>
<protein>
    <recommendedName>
        <fullName evidence="4">Divalent-cation tolerance protein CutA</fullName>
    </recommendedName>
</protein>
<dbReference type="InterPro" id="IPR011322">
    <property type="entry name" value="N-reg_PII-like_a/b"/>
</dbReference>
<dbReference type="Gene3D" id="3.30.70.120">
    <property type="match status" value="1"/>
</dbReference>
<reference evidence="2 3" key="1">
    <citation type="journal article" date="2016" name="Nat. Commun.">
        <title>Thousands of microbial genomes shed light on interconnected biogeochemical processes in an aquifer system.</title>
        <authorList>
            <person name="Anantharaman K."/>
            <person name="Brown C.T."/>
            <person name="Hug L.A."/>
            <person name="Sharon I."/>
            <person name="Castelle C.J."/>
            <person name="Probst A.J."/>
            <person name="Thomas B.C."/>
            <person name="Singh A."/>
            <person name="Wilkins M.J."/>
            <person name="Karaoz U."/>
            <person name="Brodie E.L."/>
            <person name="Williams K.H."/>
            <person name="Hubbard S.S."/>
            <person name="Banfield J.F."/>
        </authorList>
    </citation>
    <scope>NUCLEOTIDE SEQUENCE [LARGE SCALE GENOMIC DNA]</scope>
</reference>
<evidence type="ECO:0000256" key="1">
    <source>
        <dbReference type="ARBA" id="ARBA00010169"/>
    </source>
</evidence>
<evidence type="ECO:0000313" key="3">
    <source>
        <dbReference type="Proteomes" id="UP000176512"/>
    </source>
</evidence>
<dbReference type="Proteomes" id="UP000176512">
    <property type="component" value="Unassembled WGS sequence"/>
</dbReference>
<organism evidence="2 3">
    <name type="scientific">Candidatus Buchananbacteria bacterium RIFCSPLOWO2_01_FULL_46_12</name>
    <dbReference type="NCBI Taxonomy" id="1797546"/>
    <lineage>
        <taxon>Bacteria</taxon>
        <taxon>Candidatus Buchananiibacteriota</taxon>
    </lineage>
</organism>
<sequence length="101" mass="11349">MLVTITVTCRNKIEADKIALALLKKKLVACANIWPVDSYYWWQGKIATAKETMLVVKTLAKNVTKTKKVILALHSYKTPCLSIEKIDTNPACLSWVKSVIK</sequence>
<dbReference type="PANTHER" id="PTHR23419:SF8">
    <property type="entry name" value="FI09726P"/>
    <property type="match status" value="1"/>
</dbReference>
<comment type="caution">
    <text evidence="2">The sequence shown here is derived from an EMBL/GenBank/DDBJ whole genome shotgun (WGS) entry which is preliminary data.</text>
</comment>
<dbReference type="PANTHER" id="PTHR23419">
    <property type="entry name" value="DIVALENT CATION TOLERANCE CUTA-RELATED"/>
    <property type="match status" value="1"/>
</dbReference>
<accession>A0A1G1YRF4</accession>
<proteinExistence type="inferred from homology"/>
<dbReference type="AlphaFoldDB" id="A0A1G1YRF4"/>
<gene>
    <name evidence="2" type="ORF">A3A24_03345</name>
</gene>
<dbReference type="SUPFAM" id="SSF54913">
    <property type="entry name" value="GlnB-like"/>
    <property type="match status" value="1"/>
</dbReference>
<dbReference type="GO" id="GO:0005507">
    <property type="term" value="F:copper ion binding"/>
    <property type="evidence" value="ECO:0007669"/>
    <property type="project" value="TreeGrafter"/>
</dbReference>
<dbReference type="EMBL" id="MHIP01000022">
    <property type="protein sequence ID" value="OGY54933.1"/>
    <property type="molecule type" value="Genomic_DNA"/>
</dbReference>
<dbReference type="GO" id="GO:0010038">
    <property type="term" value="P:response to metal ion"/>
    <property type="evidence" value="ECO:0007669"/>
    <property type="project" value="InterPro"/>
</dbReference>
<dbReference type="Pfam" id="PF03091">
    <property type="entry name" value="CutA1"/>
    <property type="match status" value="1"/>
</dbReference>
<name>A0A1G1YRF4_9BACT</name>
<comment type="similarity">
    <text evidence="1">Belongs to the CutA family.</text>
</comment>